<feature type="transmembrane region" description="Helical" evidence="5">
    <location>
        <begin position="125"/>
        <end position="142"/>
    </location>
</feature>
<dbReference type="InterPro" id="IPR004841">
    <property type="entry name" value="AA-permease/SLC12A_dom"/>
</dbReference>
<evidence type="ECO:0000256" key="4">
    <source>
        <dbReference type="ARBA" id="ARBA00023136"/>
    </source>
</evidence>
<keyword evidence="4 5" id="KW-0472">Membrane</keyword>
<feature type="transmembrane region" description="Helical" evidence="5">
    <location>
        <begin position="92"/>
        <end position="113"/>
    </location>
</feature>
<feature type="transmembrane region" description="Helical" evidence="5">
    <location>
        <begin position="353"/>
        <end position="380"/>
    </location>
</feature>
<feature type="transmembrane region" description="Helical" evidence="5">
    <location>
        <begin position="392"/>
        <end position="414"/>
    </location>
</feature>
<dbReference type="GO" id="GO:0022857">
    <property type="term" value="F:transmembrane transporter activity"/>
    <property type="evidence" value="ECO:0007669"/>
    <property type="project" value="InterPro"/>
</dbReference>
<keyword evidence="2 5" id="KW-0812">Transmembrane</keyword>
<comment type="caution">
    <text evidence="7">The sequence shown here is derived from an EMBL/GenBank/DDBJ whole genome shotgun (WGS) entry which is preliminary data.</text>
</comment>
<feature type="transmembrane region" description="Helical" evidence="5">
    <location>
        <begin position="192"/>
        <end position="213"/>
    </location>
</feature>
<organism evidence="7 8">
    <name type="scientific">Clostridium ragsdalei P11</name>
    <dbReference type="NCBI Taxonomy" id="1353534"/>
    <lineage>
        <taxon>Bacteria</taxon>
        <taxon>Bacillati</taxon>
        <taxon>Bacillota</taxon>
        <taxon>Clostridia</taxon>
        <taxon>Eubacteriales</taxon>
        <taxon>Clostridiaceae</taxon>
        <taxon>Clostridium</taxon>
    </lineage>
</organism>
<comment type="subcellular location">
    <subcellularLocation>
        <location evidence="1">Membrane</location>
        <topology evidence="1">Multi-pass membrane protein</topology>
    </subcellularLocation>
</comment>
<feature type="transmembrane region" description="Helical" evidence="5">
    <location>
        <begin position="420"/>
        <end position="439"/>
    </location>
</feature>
<dbReference type="AlphaFoldDB" id="A0A1A6AW00"/>
<feature type="transmembrane region" description="Helical" evidence="5">
    <location>
        <begin position="225"/>
        <end position="246"/>
    </location>
</feature>
<dbReference type="EMBL" id="LROS01000014">
    <property type="protein sequence ID" value="OBR94213.1"/>
    <property type="molecule type" value="Genomic_DNA"/>
</dbReference>
<evidence type="ECO:0000256" key="5">
    <source>
        <dbReference type="SAM" id="Phobius"/>
    </source>
</evidence>
<sequence>MEKLRQNELSYLEVVALPVAMIAPSSAMALNVPLMASICSYSVSLVFLISIVLLGCIAVSFVKFNQYFSTAGSVYTFTTESLGKKVGCLSGWAIYLTYSVFTAGCLSAFGSMFNDLIATSTGINIGWIPYTIVALFLSWYLCFSDVKLSSKIMLILEFVSIFLIIILAIVVISKTGFSTIPFKINKNSPSNIGEAIVFAILCFAGFEGASSYGEESKNPKKTIPLAIASTVIMSGLFFVLTSYALVLGFSHSKDGIAALAKSPSSVADLSKMYMPTFYTYLTSFVVSLSAFSAGLGAMAAASRLFYSMSQDGNVPKIISKVHPKHKTPYVSLNVLLIFSLLLVFLLSKNDGTIIFGYCGTLGAMSLLIAYFITCLGSIVYFKHNKIWTNKDLIFPIIALVVLAYTFYANIYPVPAFPNNIFPYIILIWYVLGYSFTLIYKSKTKNQEFDKDKIAL</sequence>
<protein>
    <submittedName>
        <fullName evidence="7">Putrescine importer PuuP</fullName>
    </submittedName>
</protein>
<feature type="transmembrane region" description="Helical" evidence="5">
    <location>
        <begin position="154"/>
        <end position="172"/>
    </location>
</feature>
<dbReference type="PATRIC" id="fig|1353534.3.peg.1632"/>
<keyword evidence="3 5" id="KW-1133">Transmembrane helix</keyword>
<name>A0A1A6AW00_9CLOT</name>
<dbReference type="PANTHER" id="PTHR42770">
    <property type="entry name" value="AMINO ACID TRANSPORTER-RELATED"/>
    <property type="match status" value="1"/>
</dbReference>
<dbReference type="Pfam" id="PF00324">
    <property type="entry name" value="AA_permease"/>
    <property type="match status" value="1"/>
</dbReference>
<proteinExistence type="predicted"/>
<gene>
    <name evidence="7" type="primary">puuP_1</name>
    <name evidence="7" type="ORF">CLRAG_16040</name>
</gene>
<feature type="transmembrane region" description="Helical" evidence="5">
    <location>
        <begin position="41"/>
        <end position="62"/>
    </location>
</feature>
<evidence type="ECO:0000256" key="1">
    <source>
        <dbReference type="ARBA" id="ARBA00004141"/>
    </source>
</evidence>
<evidence type="ECO:0000313" key="8">
    <source>
        <dbReference type="Proteomes" id="UP000093954"/>
    </source>
</evidence>
<keyword evidence="8" id="KW-1185">Reference proteome</keyword>
<feature type="transmembrane region" description="Helical" evidence="5">
    <location>
        <begin position="12"/>
        <end position="35"/>
    </location>
</feature>
<feature type="transmembrane region" description="Helical" evidence="5">
    <location>
        <begin position="327"/>
        <end position="347"/>
    </location>
</feature>
<reference evidence="7 8" key="1">
    <citation type="journal article" date="2012" name="Front. Microbiol.">
        <title>Draft Genome Sequence of the Virulent Strain 01-B526 of the Fish Pathogen Aeromonas salmonicida.</title>
        <authorList>
            <person name="Charette S.J."/>
            <person name="Brochu F."/>
            <person name="Boyle B."/>
            <person name="Filion G."/>
            <person name="Tanaka K.H."/>
            <person name="Derome N."/>
        </authorList>
    </citation>
    <scope>NUCLEOTIDE SEQUENCE [LARGE SCALE GENOMIC DNA]</scope>
    <source>
        <strain evidence="7 8">P11</strain>
    </source>
</reference>
<evidence type="ECO:0000259" key="6">
    <source>
        <dbReference type="Pfam" id="PF00324"/>
    </source>
</evidence>
<accession>A0A1A6AW00</accession>
<dbReference type="InterPro" id="IPR050367">
    <property type="entry name" value="APC_superfamily"/>
</dbReference>
<dbReference type="GO" id="GO:0005886">
    <property type="term" value="C:plasma membrane"/>
    <property type="evidence" value="ECO:0007669"/>
    <property type="project" value="UniProtKB-SubCell"/>
</dbReference>
<dbReference type="Gene3D" id="1.20.1740.10">
    <property type="entry name" value="Amino acid/polyamine transporter I"/>
    <property type="match status" value="1"/>
</dbReference>
<dbReference type="PANTHER" id="PTHR42770:SF7">
    <property type="entry name" value="MEMBRANE PROTEIN"/>
    <property type="match status" value="1"/>
</dbReference>
<dbReference type="RefSeq" id="WP_065077920.1">
    <property type="nucleotide sequence ID" value="NZ_LROS01000014.1"/>
</dbReference>
<evidence type="ECO:0000256" key="2">
    <source>
        <dbReference type="ARBA" id="ARBA00022692"/>
    </source>
</evidence>
<dbReference type="Proteomes" id="UP000093954">
    <property type="component" value="Unassembled WGS sequence"/>
</dbReference>
<evidence type="ECO:0000256" key="3">
    <source>
        <dbReference type="ARBA" id="ARBA00022989"/>
    </source>
</evidence>
<feature type="transmembrane region" description="Helical" evidence="5">
    <location>
        <begin position="277"/>
        <end position="306"/>
    </location>
</feature>
<feature type="domain" description="Amino acid permease/ SLC12A" evidence="6">
    <location>
        <begin position="42"/>
        <end position="446"/>
    </location>
</feature>
<dbReference type="PIRSF" id="PIRSF006060">
    <property type="entry name" value="AA_transporter"/>
    <property type="match status" value="1"/>
</dbReference>
<evidence type="ECO:0000313" key="7">
    <source>
        <dbReference type="EMBL" id="OBR94213.1"/>
    </source>
</evidence>